<dbReference type="SMART" id="SM00305">
    <property type="entry name" value="HintC"/>
    <property type="match status" value="1"/>
</dbReference>
<dbReference type="GO" id="GO:0016540">
    <property type="term" value="P:protein autoprocessing"/>
    <property type="evidence" value="ECO:0007669"/>
    <property type="project" value="InterPro"/>
</dbReference>
<dbReference type="InterPro" id="IPR003586">
    <property type="entry name" value="Hint_dom_C"/>
</dbReference>
<dbReference type="EMBL" id="CAJNOL010001573">
    <property type="protein sequence ID" value="CAF1384395.1"/>
    <property type="molecule type" value="Genomic_DNA"/>
</dbReference>
<feature type="domain" description="Hint" evidence="2">
    <location>
        <begin position="37"/>
        <end position="81"/>
    </location>
</feature>
<dbReference type="Proteomes" id="UP000663870">
    <property type="component" value="Unassembled WGS sequence"/>
</dbReference>
<dbReference type="EMBL" id="CAJNOH010000523">
    <property type="protein sequence ID" value="CAF1066207.1"/>
    <property type="molecule type" value="Genomic_DNA"/>
</dbReference>
<dbReference type="PANTHER" id="PTHR11889">
    <property type="entry name" value="HEDGEHOG"/>
    <property type="match status" value="1"/>
</dbReference>
<evidence type="ECO:0000313" key="5">
    <source>
        <dbReference type="EMBL" id="CAF1396990.1"/>
    </source>
</evidence>
<dbReference type="Proteomes" id="UP000663854">
    <property type="component" value="Unassembled WGS sequence"/>
</dbReference>
<dbReference type="PRINTS" id="PR00632">
    <property type="entry name" value="SONICHHOG"/>
</dbReference>
<name>A0A815KS86_9BILA</name>
<accession>A0A815KS86</accession>
<dbReference type="InterPro" id="IPR001657">
    <property type="entry name" value="Hedgehog"/>
</dbReference>
<reference evidence="5" key="1">
    <citation type="submission" date="2021-02" db="EMBL/GenBank/DDBJ databases">
        <authorList>
            <person name="Nowell W R."/>
        </authorList>
    </citation>
    <scope>NUCLEOTIDE SEQUENCE</scope>
</reference>
<dbReference type="AlphaFoldDB" id="A0A815KS86"/>
<organism evidence="5 6">
    <name type="scientific">Rotaria sordida</name>
    <dbReference type="NCBI Taxonomy" id="392033"/>
    <lineage>
        <taxon>Eukaryota</taxon>
        <taxon>Metazoa</taxon>
        <taxon>Spiralia</taxon>
        <taxon>Gnathifera</taxon>
        <taxon>Rotifera</taxon>
        <taxon>Eurotatoria</taxon>
        <taxon>Bdelloidea</taxon>
        <taxon>Philodinida</taxon>
        <taxon>Philodinidae</taxon>
        <taxon>Rotaria</taxon>
    </lineage>
</organism>
<gene>
    <name evidence="4" type="ORF">JXQ802_LOCUS33858</name>
    <name evidence="5" type="ORF">JXQ802_LOCUS34516</name>
    <name evidence="3" type="ORF">PYM288_LOCUS17914</name>
</gene>
<keyword evidence="6" id="KW-1185">Reference proteome</keyword>
<dbReference type="Gene3D" id="2.170.16.10">
    <property type="entry name" value="Hedgehog/Intein (Hint) domain"/>
    <property type="match status" value="1"/>
</dbReference>
<evidence type="ECO:0000313" key="6">
    <source>
        <dbReference type="Proteomes" id="UP000663870"/>
    </source>
</evidence>
<dbReference type="InterPro" id="IPR050387">
    <property type="entry name" value="Hedgehog_Signaling"/>
</dbReference>
<dbReference type="SUPFAM" id="SSF51294">
    <property type="entry name" value="Hedgehog/intein (Hint) domain"/>
    <property type="match status" value="1"/>
</dbReference>
<dbReference type="InterPro" id="IPR036844">
    <property type="entry name" value="Hint_dom_sf"/>
</dbReference>
<evidence type="ECO:0000313" key="3">
    <source>
        <dbReference type="EMBL" id="CAF1066207.1"/>
    </source>
</evidence>
<sequence length="140" mass="15763">MTPGHFVPILGRNGMRTYVQAQKLTKADYIFVQSTATSRLRPSKIASITIEAKLGYYSPLTTTGTLIVNNIAVSCYSNIISHEIGQFGMAPIRWIHAIVRYLMPRIKAPFQDDSLNKVHWIPDIMQTLAKTLVPQILTNY</sequence>
<keyword evidence="1" id="KW-0217">Developmental protein</keyword>
<evidence type="ECO:0000256" key="1">
    <source>
        <dbReference type="ARBA" id="ARBA00022473"/>
    </source>
</evidence>
<proteinExistence type="predicted"/>
<dbReference type="InterPro" id="IPR001767">
    <property type="entry name" value="Hedgehog_Hint"/>
</dbReference>
<dbReference type="GO" id="GO:0007267">
    <property type="term" value="P:cell-cell signaling"/>
    <property type="evidence" value="ECO:0007669"/>
    <property type="project" value="InterPro"/>
</dbReference>
<dbReference type="CDD" id="cd00081">
    <property type="entry name" value="Hint"/>
    <property type="match status" value="1"/>
</dbReference>
<dbReference type="Pfam" id="PF01079">
    <property type="entry name" value="Hint"/>
    <property type="match status" value="1"/>
</dbReference>
<evidence type="ECO:0000259" key="2">
    <source>
        <dbReference type="SMART" id="SM00305"/>
    </source>
</evidence>
<evidence type="ECO:0000313" key="4">
    <source>
        <dbReference type="EMBL" id="CAF1384395.1"/>
    </source>
</evidence>
<comment type="caution">
    <text evidence="5">The sequence shown here is derived from an EMBL/GenBank/DDBJ whole genome shotgun (WGS) entry which is preliminary data.</text>
</comment>
<dbReference type="PANTHER" id="PTHR11889:SF31">
    <property type="entry name" value="PROTEIN HEDGEHOG"/>
    <property type="match status" value="1"/>
</dbReference>
<protein>
    <recommendedName>
        <fullName evidence="2">Hint domain-containing protein</fullName>
    </recommendedName>
</protein>
<dbReference type="EMBL" id="CAJNOL010001645">
    <property type="protein sequence ID" value="CAF1396990.1"/>
    <property type="molecule type" value="Genomic_DNA"/>
</dbReference>